<dbReference type="AlphaFoldDB" id="A0A0F9NVU1"/>
<keyword evidence="1" id="KW-1133">Transmembrane helix</keyword>
<keyword evidence="1" id="KW-0812">Transmembrane</keyword>
<comment type="caution">
    <text evidence="2">The sequence shown here is derived from an EMBL/GenBank/DDBJ whole genome shotgun (WGS) entry which is preliminary data.</text>
</comment>
<evidence type="ECO:0000313" key="2">
    <source>
        <dbReference type="EMBL" id="KKN23630.1"/>
    </source>
</evidence>
<gene>
    <name evidence="2" type="ORF">LCGC14_0902910</name>
</gene>
<dbReference type="EMBL" id="LAZR01002953">
    <property type="protein sequence ID" value="KKN23630.1"/>
    <property type="molecule type" value="Genomic_DNA"/>
</dbReference>
<feature type="transmembrane region" description="Helical" evidence="1">
    <location>
        <begin position="36"/>
        <end position="56"/>
    </location>
</feature>
<name>A0A0F9NVU1_9ZZZZ</name>
<reference evidence="2" key="1">
    <citation type="journal article" date="2015" name="Nature">
        <title>Complex archaea that bridge the gap between prokaryotes and eukaryotes.</title>
        <authorList>
            <person name="Spang A."/>
            <person name="Saw J.H."/>
            <person name="Jorgensen S.L."/>
            <person name="Zaremba-Niedzwiedzka K."/>
            <person name="Martijn J."/>
            <person name="Lind A.E."/>
            <person name="van Eijk R."/>
            <person name="Schleper C."/>
            <person name="Guy L."/>
            <person name="Ettema T.J."/>
        </authorList>
    </citation>
    <scope>NUCLEOTIDE SEQUENCE</scope>
</reference>
<keyword evidence="1" id="KW-0472">Membrane</keyword>
<evidence type="ECO:0000256" key="1">
    <source>
        <dbReference type="SAM" id="Phobius"/>
    </source>
</evidence>
<proteinExistence type="predicted"/>
<sequence length="62" mass="7067">MRKLTWDVTIASLVFWVLVALFRGGGLTLAAFENTFFQMLIFAMIYAAVRVALVVLRQRSDK</sequence>
<organism evidence="2">
    <name type="scientific">marine sediment metagenome</name>
    <dbReference type="NCBI Taxonomy" id="412755"/>
    <lineage>
        <taxon>unclassified sequences</taxon>
        <taxon>metagenomes</taxon>
        <taxon>ecological metagenomes</taxon>
    </lineage>
</organism>
<accession>A0A0F9NVU1</accession>
<protein>
    <submittedName>
        <fullName evidence="2">Uncharacterized protein</fullName>
    </submittedName>
</protein>